<feature type="transmembrane region" description="Helical" evidence="1">
    <location>
        <begin position="96"/>
        <end position="117"/>
    </location>
</feature>
<dbReference type="InterPro" id="IPR020368">
    <property type="entry name" value="Uncharacterised_YbjM"/>
</dbReference>
<proteinExistence type="predicted"/>
<sequence>MYRRGERWLGIICCFVLFILVFLSLHLSVTGRFIATGHMELGCLFFVLPGAIASFFAKDGKVVGPLTGAMLALPLCLVLVHTTLTPVRSFWQEVAWLFSAVFWTSLGSLGFLLINMLRKRSVSTKKPAR</sequence>
<name>A0A9X2W5H0_9ENTR</name>
<feature type="transmembrane region" description="Helical" evidence="1">
    <location>
        <begin position="7"/>
        <end position="27"/>
    </location>
</feature>
<dbReference type="Pfam" id="PF11045">
    <property type="entry name" value="YbjM"/>
    <property type="match status" value="1"/>
</dbReference>
<evidence type="ECO:0000313" key="2">
    <source>
        <dbReference type="EMBL" id="MCT4701321.1"/>
    </source>
</evidence>
<feature type="transmembrane region" description="Helical" evidence="1">
    <location>
        <begin position="63"/>
        <end position="84"/>
    </location>
</feature>
<evidence type="ECO:0000313" key="3">
    <source>
        <dbReference type="Proteomes" id="UP001150641"/>
    </source>
</evidence>
<feature type="transmembrane region" description="Helical" evidence="1">
    <location>
        <begin position="33"/>
        <end position="56"/>
    </location>
</feature>
<evidence type="ECO:0000256" key="1">
    <source>
        <dbReference type="SAM" id="Phobius"/>
    </source>
</evidence>
<reference evidence="2" key="1">
    <citation type="submission" date="2022-03" db="EMBL/GenBank/DDBJ databases">
        <title>Proposal of a novel genus Dryocolo and two novel species.</title>
        <authorList>
            <person name="Maddock D.W."/>
            <person name="Brady C.L."/>
            <person name="Denman S."/>
            <person name="Arnold D."/>
        </authorList>
    </citation>
    <scope>NUCLEOTIDE SEQUENCE</scope>
    <source>
        <strain evidence="2">H6W4</strain>
    </source>
</reference>
<gene>
    <name evidence="2" type="ORF">MUA00_05805</name>
</gene>
<accession>A0A9X2W5H0</accession>
<keyword evidence="1" id="KW-0812">Transmembrane</keyword>
<comment type="caution">
    <text evidence="2">The sequence shown here is derived from an EMBL/GenBank/DDBJ whole genome shotgun (WGS) entry which is preliminary data.</text>
</comment>
<keyword evidence="3" id="KW-1185">Reference proteome</keyword>
<keyword evidence="1" id="KW-1133">Transmembrane helix</keyword>
<dbReference type="Proteomes" id="UP001150641">
    <property type="component" value="Unassembled WGS sequence"/>
</dbReference>
<organism evidence="2 3">
    <name type="scientific">Dryocola boscaweniae</name>
    <dbReference type="NCBI Taxonomy" id="2925397"/>
    <lineage>
        <taxon>Bacteria</taxon>
        <taxon>Pseudomonadati</taxon>
        <taxon>Pseudomonadota</taxon>
        <taxon>Gammaproteobacteria</taxon>
        <taxon>Enterobacterales</taxon>
        <taxon>Enterobacteriaceae</taxon>
        <taxon>Dryocola</taxon>
    </lineage>
</organism>
<dbReference type="EMBL" id="JALHAP010000073">
    <property type="protein sequence ID" value="MCT4701321.1"/>
    <property type="molecule type" value="Genomic_DNA"/>
</dbReference>
<keyword evidence="1" id="KW-0472">Membrane</keyword>
<dbReference type="AlphaFoldDB" id="A0A9X2W5H0"/>
<dbReference type="RefSeq" id="WP_271122120.1">
    <property type="nucleotide sequence ID" value="NZ_JALHAN010000060.1"/>
</dbReference>
<dbReference type="GO" id="GO:0016020">
    <property type="term" value="C:membrane"/>
    <property type="evidence" value="ECO:0007669"/>
    <property type="project" value="InterPro"/>
</dbReference>
<protein>
    <submittedName>
        <fullName evidence="2">Inner membrane protein YbjM</fullName>
    </submittedName>
</protein>